<dbReference type="InterPro" id="IPR036390">
    <property type="entry name" value="WH_DNA-bd_sf"/>
</dbReference>
<feature type="domain" description="HTH lysR-type" evidence="6">
    <location>
        <begin position="6"/>
        <end position="63"/>
    </location>
</feature>
<dbReference type="Gene3D" id="1.10.10.10">
    <property type="entry name" value="Winged helix-like DNA-binding domain superfamily/Winged helix DNA-binding domain"/>
    <property type="match status" value="1"/>
</dbReference>
<evidence type="ECO:0000256" key="4">
    <source>
        <dbReference type="ARBA" id="ARBA00023125"/>
    </source>
</evidence>
<dbReference type="GO" id="GO:0003677">
    <property type="term" value="F:DNA binding"/>
    <property type="evidence" value="ECO:0007669"/>
    <property type="project" value="UniProtKB-KW"/>
</dbReference>
<keyword evidence="3" id="KW-0805">Transcription regulation</keyword>
<evidence type="ECO:0000256" key="2">
    <source>
        <dbReference type="ARBA" id="ARBA00022458"/>
    </source>
</evidence>
<dbReference type="InterPro" id="IPR005119">
    <property type="entry name" value="LysR_subst-bd"/>
</dbReference>
<dbReference type="SUPFAM" id="SSF46785">
    <property type="entry name" value="Winged helix' DNA-binding domain"/>
    <property type="match status" value="1"/>
</dbReference>
<reference evidence="7 8" key="1">
    <citation type="submission" date="2016-07" db="EMBL/GenBank/DDBJ databases">
        <title>Draft genome sequence of Methyloligella halotolerans C2T (VKM B-2706T=CCUG 61687T=DSM 25045T), a halotolerant polyhydroxybutyrate accumulating methylotroph.</title>
        <authorList>
            <person name="Vasilenko O.V."/>
            <person name="Doronina N.V."/>
            <person name="Poroshina M.N."/>
            <person name="Tarlachkov S.V."/>
            <person name="Trotsenko Y.A."/>
        </authorList>
    </citation>
    <scope>NUCLEOTIDE SEQUENCE [LARGE SCALE GENOMIC DNA]</scope>
    <source>
        <strain evidence="7 8">VKM B-2706</strain>
    </source>
</reference>
<dbReference type="SUPFAM" id="SSF53850">
    <property type="entry name" value="Periplasmic binding protein-like II"/>
    <property type="match status" value="1"/>
</dbReference>
<organism evidence="7 8">
    <name type="scientific">Methyloligella halotolerans</name>
    <dbReference type="NCBI Taxonomy" id="1177755"/>
    <lineage>
        <taxon>Bacteria</taxon>
        <taxon>Pseudomonadati</taxon>
        <taxon>Pseudomonadota</taxon>
        <taxon>Alphaproteobacteria</taxon>
        <taxon>Hyphomicrobiales</taxon>
        <taxon>Hyphomicrobiaceae</taxon>
        <taxon>Methyloligella</taxon>
    </lineage>
</organism>
<dbReference type="InterPro" id="IPR036388">
    <property type="entry name" value="WH-like_DNA-bd_sf"/>
</dbReference>
<evidence type="ECO:0000259" key="6">
    <source>
        <dbReference type="PROSITE" id="PS50931"/>
    </source>
</evidence>
<dbReference type="AlphaFoldDB" id="A0A1E2RWE0"/>
<keyword evidence="2" id="KW-0536">Nodulation</keyword>
<dbReference type="GO" id="GO:0003700">
    <property type="term" value="F:DNA-binding transcription factor activity"/>
    <property type="evidence" value="ECO:0007669"/>
    <property type="project" value="InterPro"/>
</dbReference>
<sequence length="313" mass="33814">MHLREVDANLLVILDALLTDASVTRAAERLGRSASAVSHALAKLREIFSDELFVRAGQRLVPTAKAQELAPTVHVILAGMESLLRQDKPFDPTLADRDFFVAASEAGELIMVQPLRRHLGEAAPNVRVGWMAGSGEDSIEALRNSRCHFAVDLESTSIPAPDIRSSKLFDDHLVVLGRPGHPLGGKRPSAEDFARATHVAVNALPAYDLLARKFAESGRLLAPPEKVSSVLVGLLLALNSDALLTVPTALAQILEKQFALIRIAQPLDPVGLPVRLLWHSSYDRDECHQWVRGEIAKLVGDRTGSAVEPAGTA</sequence>
<gene>
    <name evidence="7" type="ORF">A7A08_02777</name>
</gene>
<dbReference type="CDD" id="cd08417">
    <property type="entry name" value="PBP2_Nitroaromatics_like"/>
    <property type="match status" value="1"/>
</dbReference>
<proteinExistence type="inferred from homology"/>
<name>A0A1E2RWE0_9HYPH</name>
<accession>A0A1E2RWE0</accession>
<comment type="similarity">
    <text evidence="1">Belongs to the LysR transcriptional regulatory family.</text>
</comment>
<dbReference type="PANTHER" id="PTHR30118">
    <property type="entry name" value="HTH-TYPE TRANSCRIPTIONAL REGULATOR LEUO-RELATED"/>
    <property type="match status" value="1"/>
</dbReference>
<evidence type="ECO:0000256" key="3">
    <source>
        <dbReference type="ARBA" id="ARBA00023015"/>
    </source>
</evidence>
<dbReference type="Pfam" id="PF03466">
    <property type="entry name" value="LysR_substrate"/>
    <property type="match status" value="1"/>
</dbReference>
<dbReference type="STRING" id="1177755.A7A08_02777"/>
<evidence type="ECO:0000256" key="5">
    <source>
        <dbReference type="ARBA" id="ARBA00023163"/>
    </source>
</evidence>
<keyword evidence="5" id="KW-0804">Transcription</keyword>
<evidence type="ECO:0000313" key="7">
    <source>
        <dbReference type="EMBL" id="ODA66379.1"/>
    </source>
</evidence>
<dbReference type="PANTHER" id="PTHR30118:SF15">
    <property type="entry name" value="TRANSCRIPTIONAL REGULATORY PROTEIN"/>
    <property type="match status" value="1"/>
</dbReference>
<dbReference type="EMBL" id="MASI01000008">
    <property type="protein sequence ID" value="ODA66379.1"/>
    <property type="molecule type" value="Genomic_DNA"/>
</dbReference>
<evidence type="ECO:0000313" key="8">
    <source>
        <dbReference type="Proteomes" id="UP000095087"/>
    </source>
</evidence>
<keyword evidence="8" id="KW-1185">Reference proteome</keyword>
<dbReference type="Proteomes" id="UP000095087">
    <property type="component" value="Unassembled WGS sequence"/>
</dbReference>
<dbReference type="OrthoDB" id="8339333at2"/>
<protein>
    <submittedName>
        <fullName evidence="7">HTH-type transcriptional regulator LeuO</fullName>
    </submittedName>
</protein>
<dbReference type="InterPro" id="IPR037402">
    <property type="entry name" value="YidZ_PBP2"/>
</dbReference>
<dbReference type="InterPro" id="IPR000847">
    <property type="entry name" value="LysR_HTH_N"/>
</dbReference>
<dbReference type="PROSITE" id="PS50931">
    <property type="entry name" value="HTH_LYSR"/>
    <property type="match status" value="1"/>
</dbReference>
<dbReference type="InterPro" id="IPR050389">
    <property type="entry name" value="LysR-type_TF"/>
</dbReference>
<evidence type="ECO:0000256" key="1">
    <source>
        <dbReference type="ARBA" id="ARBA00009437"/>
    </source>
</evidence>
<dbReference type="Pfam" id="PF00126">
    <property type="entry name" value="HTH_1"/>
    <property type="match status" value="1"/>
</dbReference>
<dbReference type="Gene3D" id="3.40.190.10">
    <property type="entry name" value="Periplasmic binding protein-like II"/>
    <property type="match status" value="2"/>
</dbReference>
<comment type="caution">
    <text evidence="7">The sequence shown here is derived from an EMBL/GenBank/DDBJ whole genome shotgun (WGS) entry which is preliminary data.</text>
</comment>
<dbReference type="RefSeq" id="WP_069095935.1">
    <property type="nucleotide sequence ID" value="NZ_MASI01000008.1"/>
</dbReference>
<keyword evidence="4" id="KW-0238">DNA-binding</keyword>